<feature type="transmembrane region" description="Helical" evidence="1">
    <location>
        <begin position="802"/>
        <end position="821"/>
    </location>
</feature>
<proteinExistence type="predicted"/>
<keyword evidence="1" id="KW-0472">Membrane</keyword>
<accession>A0ABR2KZF9</accession>
<gene>
    <name evidence="2" type="ORF">M9Y10_013702</name>
</gene>
<keyword evidence="1" id="KW-1133">Transmembrane helix</keyword>
<evidence type="ECO:0000313" key="2">
    <source>
        <dbReference type="EMBL" id="KAK8895817.1"/>
    </source>
</evidence>
<name>A0ABR2KZF9_9EUKA</name>
<sequence length="1035" mass="116691">MNALNLLLTLGTIPFLKKNDATCDFDCWVRSLVIHVPPIYYQISSVESINITNMIVKDMSITTMNASFYPNEDKIDDGLLLNVTLSANIGSDFHFKGVFINLLGNFSVSASNVNIQLPLKFIKDSDGLISNISLYDDKKCFVAVDNIAVNITTDSPILDPLIKLLTDVIISIVKSQATSLVCNSIKPALSEYGSAFFAKLNGYIRPYINGSSPIDIPIDPEKMSDLRESQVIDLLRFVLSNLTTSEGLLNINNLVNRFSRDTGIFDYQDIADLFGLSPHLSFDIPVNNENVNSTIKFTLIDLVLSNLNTWKDFSFLNPISPFVLDTHTSLEKFGINLTFEINVSIEGLVDTGEVELSETAFLHMDMENNSMDFLLQYAAEKGIGLNYTTAQCYDPSCLIKLASPEGTGFKMFEFDTSFGLIDLEAAEATIEEYIQKTINTLCDFFIFNYRNQIPVFLNGFINEFGTSFINSAINDTLRTTECENIQDPPYTPFSVLMTWVGFGFFVFGCIVLCSLTAIAHYLRKRKEQIRQESLATSGAVDTLSISTSDDESAANTISKPLLDDESQGKFLSFFRIDSNSSLFMHPKLPLWVRLLMPILICSNISVFLSSNGSYGGSVFLKMHFGDYKKLEFPSMFDFSLINSIRDMWKAGTYALSILVAIMSCIWPYTKLILMLIVWMIPSTILRKKHRDRILRILDELGKWSLLDSYFMILMVVGFHFVIDFPIVGDKTITKSNILYVWVYPAYGFIGLIGGTLYSLALSHIICYIDRYASNPSDNKIDTDPASQVKISVFHEQNLPSKIFLAIFLPFALALFITGIAVRSFSFEFVGFTGWALDVLGIQNKMGYTVIDMVTMFPKSCEFPNNWEVRAIQVVYVITAIITPMLHIIALGFMLYFPMTKKHLFSMYNFCEVLYAWSCLDVFTLSLLVSMVQITQFTNFMVGHNCDLINDILRKFFTHDKYIDGHYKCFEVLTVLENGTFLLIAAAIINTVAALWINRVTRKVIEKDQDSGDYVPVADKPEILLYSENYTIPNES</sequence>
<dbReference type="SUPFAM" id="SSF55394">
    <property type="entry name" value="Bactericidal permeability-increasing protein, BPI"/>
    <property type="match status" value="1"/>
</dbReference>
<evidence type="ECO:0008006" key="4">
    <source>
        <dbReference type="Google" id="ProtNLM"/>
    </source>
</evidence>
<feature type="transmembrane region" description="Helical" evidence="1">
    <location>
        <begin position="742"/>
        <end position="768"/>
    </location>
</feature>
<dbReference type="Proteomes" id="UP001470230">
    <property type="component" value="Unassembled WGS sequence"/>
</dbReference>
<dbReference type="EMBL" id="JAPFFF010000002">
    <property type="protein sequence ID" value="KAK8895817.1"/>
    <property type="molecule type" value="Genomic_DNA"/>
</dbReference>
<keyword evidence="1" id="KW-0812">Transmembrane</keyword>
<dbReference type="InterPro" id="IPR017943">
    <property type="entry name" value="Bactericidal_perm-incr_a/b_dom"/>
</dbReference>
<reference evidence="2 3" key="1">
    <citation type="submission" date="2024-04" db="EMBL/GenBank/DDBJ databases">
        <title>Tritrichomonas musculus Genome.</title>
        <authorList>
            <person name="Alves-Ferreira E."/>
            <person name="Grigg M."/>
            <person name="Lorenzi H."/>
            <person name="Galac M."/>
        </authorList>
    </citation>
    <scope>NUCLEOTIDE SEQUENCE [LARGE SCALE GENOMIC DNA]</scope>
    <source>
        <strain evidence="2 3">EAF2021</strain>
    </source>
</reference>
<keyword evidence="3" id="KW-1185">Reference proteome</keyword>
<feature type="transmembrane region" description="Helical" evidence="1">
    <location>
        <begin position="873"/>
        <end position="896"/>
    </location>
</feature>
<dbReference type="PANTHER" id="PTHR34730:SF1">
    <property type="entry name" value="PARAQUAT-INDUCIBLE PROTEIN A"/>
    <property type="match status" value="1"/>
</dbReference>
<evidence type="ECO:0000313" key="3">
    <source>
        <dbReference type="Proteomes" id="UP001470230"/>
    </source>
</evidence>
<feature type="transmembrane region" description="Helical" evidence="1">
    <location>
        <begin position="908"/>
        <end position="931"/>
    </location>
</feature>
<feature type="transmembrane region" description="Helical" evidence="1">
    <location>
        <begin position="590"/>
        <end position="610"/>
    </location>
</feature>
<dbReference type="Gene3D" id="3.15.10.10">
    <property type="entry name" value="Bactericidal permeability-increasing protein, domain 1"/>
    <property type="match status" value="1"/>
</dbReference>
<evidence type="ECO:0000256" key="1">
    <source>
        <dbReference type="SAM" id="Phobius"/>
    </source>
</evidence>
<feature type="transmembrane region" description="Helical" evidence="1">
    <location>
        <begin position="496"/>
        <end position="522"/>
    </location>
</feature>
<feature type="transmembrane region" description="Helical" evidence="1">
    <location>
        <begin position="700"/>
        <end position="722"/>
    </location>
</feature>
<protein>
    <recommendedName>
        <fullName evidence="4">Lipid-binding serum glycoprotein C-terminal domain-containing protein</fullName>
    </recommendedName>
</protein>
<dbReference type="InterPro" id="IPR007498">
    <property type="entry name" value="PqiA-like"/>
</dbReference>
<feature type="transmembrane region" description="Helical" evidence="1">
    <location>
        <begin position="653"/>
        <end position="680"/>
    </location>
</feature>
<dbReference type="PANTHER" id="PTHR34730">
    <property type="entry name" value="UNNAMED PRODUCT"/>
    <property type="match status" value="1"/>
</dbReference>
<organism evidence="2 3">
    <name type="scientific">Tritrichomonas musculus</name>
    <dbReference type="NCBI Taxonomy" id="1915356"/>
    <lineage>
        <taxon>Eukaryota</taxon>
        <taxon>Metamonada</taxon>
        <taxon>Parabasalia</taxon>
        <taxon>Tritrichomonadida</taxon>
        <taxon>Tritrichomonadidae</taxon>
        <taxon>Tritrichomonas</taxon>
    </lineage>
</organism>
<feature type="transmembrane region" description="Helical" evidence="1">
    <location>
        <begin position="979"/>
        <end position="996"/>
    </location>
</feature>
<dbReference type="Pfam" id="PF04403">
    <property type="entry name" value="PqiA"/>
    <property type="match status" value="2"/>
</dbReference>
<comment type="caution">
    <text evidence="2">The sequence shown here is derived from an EMBL/GenBank/DDBJ whole genome shotgun (WGS) entry which is preliminary data.</text>
</comment>